<gene>
    <name evidence="1" type="ORF">H257_01545</name>
</gene>
<sequence length="322" mass="36066">MLVLIVGAFRVYIVRQLGRPRCWRCRRWRRHLFKRRTLGRETGMDQTLSTDALLAVSVGSQRAPGDVRFAQRKAAHAAHVAFAEHGERLLAHPAGVARGRVAIRCRRAVVVVVVTLLDNRRRVVFVGTAGDEGSVVAKGRLEARREEHAVAQTLAHDLGLPIQVAHRGFVRGVVPGIGVVFVPRIGVREPVLLLRFLKHADGIMVKSAHGRHRQRAQAVRHLDPNAVWAHGAQHAQHVRTGIRADSNVQRQELGIVARHATLGKRAKQGPDRVQRDVVFSARPVKWKHAIRVLLLCKGRRLGETLDEFDPLTFFRHADAFLR</sequence>
<accession>W4H883</accession>
<protein>
    <submittedName>
        <fullName evidence="1">Uncharacterized protein</fullName>
    </submittedName>
</protein>
<dbReference type="AlphaFoldDB" id="W4H883"/>
<dbReference type="GeneID" id="20803541"/>
<reference evidence="1" key="1">
    <citation type="submission" date="2013-12" db="EMBL/GenBank/DDBJ databases">
        <title>The Genome Sequence of Aphanomyces astaci APO3.</title>
        <authorList>
            <consortium name="The Broad Institute Genomics Platform"/>
            <person name="Russ C."/>
            <person name="Tyler B."/>
            <person name="van West P."/>
            <person name="Dieguez-Uribeondo J."/>
            <person name="Young S.K."/>
            <person name="Zeng Q."/>
            <person name="Gargeya S."/>
            <person name="Fitzgerald M."/>
            <person name="Abouelleil A."/>
            <person name="Alvarado L."/>
            <person name="Chapman S.B."/>
            <person name="Gainer-Dewar J."/>
            <person name="Goldberg J."/>
            <person name="Griggs A."/>
            <person name="Gujja S."/>
            <person name="Hansen M."/>
            <person name="Howarth C."/>
            <person name="Imamovic A."/>
            <person name="Ireland A."/>
            <person name="Larimer J."/>
            <person name="McCowan C."/>
            <person name="Murphy C."/>
            <person name="Pearson M."/>
            <person name="Poon T.W."/>
            <person name="Priest M."/>
            <person name="Roberts A."/>
            <person name="Saif S."/>
            <person name="Shea T."/>
            <person name="Sykes S."/>
            <person name="Wortman J."/>
            <person name="Nusbaum C."/>
            <person name="Birren B."/>
        </authorList>
    </citation>
    <scope>NUCLEOTIDE SEQUENCE [LARGE SCALE GENOMIC DNA]</scope>
    <source>
        <strain evidence="1">APO3</strain>
    </source>
</reference>
<evidence type="ECO:0000313" key="1">
    <source>
        <dbReference type="EMBL" id="ETV88240.1"/>
    </source>
</evidence>
<dbReference type="RefSeq" id="XP_009823103.1">
    <property type="nucleotide sequence ID" value="XM_009824801.1"/>
</dbReference>
<dbReference type="EMBL" id="KI913115">
    <property type="protein sequence ID" value="ETV88240.1"/>
    <property type="molecule type" value="Genomic_DNA"/>
</dbReference>
<name>W4H883_APHAT</name>
<proteinExistence type="predicted"/>
<dbReference type="VEuPathDB" id="FungiDB:H257_01545"/>
<organism evidence="1">
    <name type="scientific">Aphanomyces astaci</name>
    <name type="common">Crayfish plague agent</name>
    <dbReference type="NCBI Taxonomy" id="112090"/>
    <lineage>
        <taxon>Eukaryota</taxon>
        <taxon>Sar</taxon>
        <taxon>Stramenopiles</taxon>
        <taxon>Oomycota</taxon>
        <taxon>Saprolegniomycetes</taxon>
        <taxon>Saprolegniales</taxon>
        <taxon>Verrucalvaceae</taxon>
        <taxon>Aphanomyces</taxon>
    </lineage>
</organism>